<proteinExistence type="predicted"/>
<dbReference type="PROSITE" id="PS50110">
    <property type="entry name" value="RESPONSE_REGULATORY"/>
    <property type="match status" value="1"/>
</dbReference>
<comment type="caution">
    <text evidence="3">The sequence shown here is derived from an EMBL/GenBank/DDBJ whole genome shotgun (WGS) entry which is preliminary data.</text>
</comment>
<reference evidence="3 4" key="1">
    <citation type="submission" date="2019-12" db="EMBL/GenBank/DDBJ databases">
        <title>Nitratireductor arenosus sp. nov., Isolated from sea sand, Jeju island, South Korea.</title>
        <authorList>
            <person name="Kim W."/>
        </authorList>
    </citation>
    <scope>NUCLEOTIDE SEQUENCE [LARGE SCALE GENOMIC DNA]</scope>
    <source>
        <strain evidence="3 4">CAU 1489</strain>
    </source>
</reference>
<keyword evidence="4" id="KW-1185">Reference proteome</keyword>
<dbReference type="GO" id="GO:0000160">
    <property type="term" value="P:phosphorelay signal transduction system"/>
    <property type="evidence" value="ECO:0007669"/>
    <property type="project" value="InterPro"/>
</dbReference>
<dbReference type="SUPFAM" id="SSF52172">
    <property type="entry name" value="CheY-like"/>
    <property type="match status" value="1"/>
</dbReference>
<evidence type="ECO:0000313" key="3">
    <source>
        <dbReference type="EMBL" id="MVA99439.1"/>
    </source>
</evidence>
<dbReference type="Proteomes" id="UP000463224">
    <property type="component" value="Unassembled WGS sequence"/>
</dbReference>
<dbReference type="RefSeq" id="WP_156714605.1">
    <property type="nucleotide sequence ID" value="NZ_WPHG01000005.1"/>
</dbReference>
<evidence type="ECO:0000256" key="1">
    <source>
        <dbReference type="PROSITE-ProRule" id="PRU00169"/>
    </source>
</evidence>
<sequence length="134" mass="14173">MTGSANKAPAVLVIGRSTINGVVVSRIVERVGLRARTETPERAAQALETDAPSIVILDLLPEDPVGAVLFERLRAQRAARAHALPAVILLSTTTDPTKIPNGVAVIDIVVARPITVDRLQPAIEAVRARNGDYG</sequence>
<dbReference type="InterPro" id="IPR001789">
    <property type="entry name" value="Sig_transdc_resp-reg_receiver"/>
</dbReference>
<organism evidence="3 4">
    <name type="scientific">Nitratireductor arenosus</name>
    <dbReference type="NCBI Taxonomy" id="2682096"/>
    <lineage>
        <taxon>Bacteria</taxon>
        <taxon>Pseudomonadati</taxon>
        <taxon>Pseudomonadota</taxon>
        <taxon>Alphaproteobacteria</taxon>
        <taxon>Hyphomicrobiales</taxon>
        <taxon>Phyllobacteriaceae</taxon>
        <taxon>Nitratireductor</taxon>
    </lineage>
</organism>
<dbReference type="Gene3D" id="3.40.50.2300">
    <property type="match status" value="1"/>
</dbReference>
<feature type="domain" description="Response regulatory" evidence="2">
    <location>
        <begin position="10"/>
        <end position="127"/>
    </location>
</feature>
<dbReference type="EMBL" id="WPHG01000005">
    <property type="protein sequence ID" value="MVA99439.1"/>
    <property type="molecule type" value="Genomic_DNA"/>
</dbReference>
<evidence type="ECO:0000259" key="2">
    <source>
        <dbReference type="PROSITE" id="PS50110"/>
    </source>
</evidence>
<gene>
    <name evidence="3" type="ORF">GN330_19510</name>
</gene>
<feature type="modified residue" description="4-aspartylphosphate" evidence="1">
    <location>
        <position position="58"/>
    </location>
</feature>
<keyword evidence="1" id="KW-0597">Phosphoprotein</keyword>
<accession>A0A844QPD1</accession>
<protein>
    <submittedName>
        <fullName evidence="3">Response regulator</fullName>
    </submittedName>
</protein>
<dbReference type="AlphaFoldDB" id="A0A844QPD1"/>
<dbReference type="InterPro" id="IPR011006">
    <property type="entry name" value="CheY-like_superfamily"/>
</dbReference>
<name>A0A844QPD1_9HYPH</name>
<evidence type="ECO:0000313" key="4">
    <source>
        <dbReference type="Proteomes" id="UP000463224"/>
    </source>
</evidence>